<keyword evidence="1 3" id="KW-0479">Metal-binding</keyword>
<proteinExistence type="predicted"/>
<gene>
    <name evidence="6" type="primary">20216238</name>
    <name evidence="5" type="ORF">HELRODRAFT_83682</name>
</gene>
<dbReference type="EMBL" id="AMQM01005598">
    <property type="status" value="NOT_ANNOTATED_CDS"/>
    <property type="molecule type" value="Genomic_DNA"/>
</dbReference>
<dbReference type="SMART" id="SM00184">
    <property type="entry name" value="RING"/>
    <property type="match status" value="1"/>
</dbReference>
<sequence length="86" mass="9811">MFLSEECPVCLDEFQEGVFIFELPCRHCIHAACSSDWFKQRPVCPICIRALSVSIAKHFKFSVTQVCGGRAWIRIELTTEPGVDYN</sequence>
<reference evidence="6" key="3">
    <citation type="submission" date="2015-06" db="UniProtKB">
        <authorList>
            <consortium name="EnsemblMetazoa"/>
        </authorList>
    </citation>
    <scope>IDENTIFICATION</scope>
</reference>
<dbReference type="Gene3D" id="3.30.40.10">
    <property type="entry name" value="Zinc/RING finger domain, C3HC4 (zinc finger)"/>
    <property type="match status" value="1"/>
</dbReference>
<dbReference type="InParanoid" id="T1G591"/>
<keyword evidence="2" id="KW-0862">Zinc</keyword>
<accession>T1G591</accession>
<reference evidence="5 7" key="2">
    <citation type="journal article" date="2013" name="Nature">
        <title>Insights into bilaterian evolution from three spiralian genomes.</title>
        <authorList>
            <person name="Simakov O."/>
            <person name="Marletaz F."/>
            <person name="Cho S.J."/>
            <person name="Edsinger-Gonzales E."/>
            <person name="Havlak P."/>
            <person name="Hellsten U."/>
            <person name="Kuo D.H."/>
            <person name="Larsson T."/>
            <person name="Lv J."/>
            <person name="Arendt D."/>
            <person name="Savage R."/>
            <person name="Osoegawa K."/>
            <person name="de Jong P."/>
            <person name="Grimwood J."/>
            <person name="Chapman J.A."/>
            <person name="Shapiro H."/>
            <person name="Aerts A."/>
            <person name="Otillar R.P."/>
            <person name="Terry A.Y."/>
            <person name="Boore J.L."/>
            <person name="Grigoriev I.V."/>
            <person name="Lindberg D.R."/>
            <person name="Seaver E.C."/>
            <person name="Weisblat D.A."/>
            <person name="Putnam N.H."/>
            <person name="Rokhsar D.S."/>
        </authorList>
    </citation>
    <scope>NUCLEOTIDE SEQUENCE</scope>
</reference>
<protein>
    <recommendedName>
        <fullName evidence="4">RING-type domain-containing protein</fullName>
    </recommendedName>
</protein>
<evidence type="ECO:0000313" key="5">
    <source>
        <dbReference type="EMBL" id="ESN99957.1"/>
    </source>
</evidence>
<dbReference type="SUPFAM" id="SSF57850">
    <property type="entry name" value="RING/U-box"/>
    <property type="match status" value="1"/>
</dbReference>
<organism evidence="6 7">
    <name type="scientific">Helobdella robusta</name>
    <name type="common">Californian leech</name>
    <dbReference type="NCBI Taxonomy" id="6412"/>
    <lineage>
        <taxon>Eukaryota</taxon>
        <taxon>Metazoa</taxon>
        <taxon>Spiralia</taxon>
        <taxon>Lophotrochozoa</taxon>
        <taxon>Annelida</taxon>
        <taxon>Clitellata</taxon>
        <taxon>Hirudinea</taxon>
        <taxon>Rhynchobdellida</taxon>
        <taxon>Glossiphoniidae</taxon>
        <taxon>Helobdella</taxon>
    </lineage>
</organism>
<dbReference type="CTD" id="20216238"/>
<dbReference type="EMBL" id="KB097026">
    <property type="protein sequence ID" value="ESN99957.1"/>
    <property type="molecule type" value="Genomic_DNA"/>
</dbReference>
<evidence type="ECO:0000256" key="3">
    <source>
        <dbReference type="PROSITE-ProRule" id="PRU00175"/>
    </source>
</evidence>
<evidence type="ECO:0000313" key="7">
    <source>
        <dbReference type="Proteomes" id="UP000015101"/>
    </source>
</evidence>
<dbReference type="Proteomes" id="UP000015101">
    <property type="component" value="Unassembled WGS sequence"/>
</dbReference>
<evidence type="ECO:0000256" key="2">
    <source>
        <dbReference type="ARBA" id="ARBA00022833"/>
    </source>
</evidence>
<evidence type="ECO:0000313" key="6">
    <source>
        <dbReference type="EnsemblMetazoa" id="HelroP83682"/>
    </source>
</evidence>
<reference evidence="7" key="1">
    <citation type="submission" date="2012-12" db="EMBL/GenBank/DDBJ databases">
        <authorList>
            <person name="Hellsten U."/>
            <person name="Grimwood J."/>
            <person name="Chapman J.A."/>
            <person name="Shapiro H."/>
            <person name="Aerts A."/>
            <person name="Otillar R.P."/>
            <person name="Terry A.Y."/>
            <person name="Boore J.L."/>
            <person name="Simakov O."/>
            <person name="Marletaz F."/>
            <person name="Cho S.-J."/>
            <person name="Edsinger-Gonzales E."/>
            <person name="Havlak P."/>
            <person name="Kuo D.-H."/>
            <person name="Larsson T."/>
            <person name="Lv J."/>
            <person name="Arendt D."/>
            <person name="Savage R."/>
            <person name="Osoegawa K."/>
            <person name="de Jong P."/>
            <person name="Lindberg D.R."/>
            <person name="Seaver E.C."/>
            <person name="Weisblat D.A."/>
            <person name="Putnam N.H."/>
            <person name="Grigoriev I.V."/>
            <person name="Rokhsar D.S."/>
        </authorList>
    </citation>
    <scope>NUCLEOTIDE SEQUENCE</scope>
</reference>
<dbReference type="InterPro" id="IPR001841">
    <property type="entry name" value="Znf_RING"/>
</dbReference>
<dbReference type="AlphaFoldDB" id="T1G591"/>
<keyword evidence="7" id="KW-1185">Reference proteome</keyword>
<dbReference type="EnsemblMetazoa" id="HelroT83682">
    <property type="protein sequence ID" value="HelroP83682"/>
    <property type="gene ID" value="HelroG83682"/>
</dbReference>
<dbReference type="STRING" id="6412.T1G591"/>
<evidence type="ECO:0000256" key="1">
    <source>
        <dbReference type="ARBA" id="ARBA00022771"/>
    </source>
</evidence>
<dbReference type="OrthoDB" id="8062037at2759"/>
<dbReference type="GO" id="GO:0008270">
    <property type="term" value="F:zinc ion binding"/>
    <property type="evidence" value="ECO:0007669"/>
    <property type="project" value="UniProtKB-KW"/>
</dbReference>
<dbReference type="RefSeq" id="XP_009021925.1">
    <property type="nucleotide sequence ID" value="XM_009023677.1"/>
</dbReference>
<dbReference type="HOGENOM" id="CLU_181012_0_0_1"/>
<dbReference type="KEGG" id="hro:HELRODRAFT_83682"/>
<keyword evidence="1 3" id="KW-0863">Zinc-finger</keyword>
<name>T1G591_HELRO</name>
<dbReference type="PROSITE" id="PS50089">
    <property type="entry name" value="ZF_RING_2"/>
    <property type="match status" value="1"/>
</dbReference>
<dbReference type="GeneID" id="20216238"/>
<feature type="domain" description="RING-type" evidence="4">
    <location>
        <begin position="7"/>
        <end position="47"/>
    </location>
</feature>
<dbReference type="InterPro" id="IPR013083">
    <property type="entry name" value="Znf_RING/FYVE/PHD"/>
</dbReference>
<dbReference type="Pfam" id="PF13639">
    <property type="entry name" value="zf-RING_2"/>
    <property type="match status" value="1"/>
</dbReference>
<evidence type="ECO:0000259" key="4">
    <source>
        <dbReference type="PROSITE" id="PS50089"/>
    </source>
</evidence>